<dbReference type="RefSeq" id="WP_092786739.1">
    <property type="nucleotide sequence ID" value="NZ_FNAP01000009.1"/>
</dbReference>
<dbReference type="AlphaFoldDB" id="A0A1G7EF78"/>
<dbReference type="Proteomes" id="UP000199412">
    <property type="component" value="Unassembled WGS sequence"/>
</dbReference>
<sequence length="97" mass="10405">MLVDRTLVASDVPYIKVLASGLDMPPIVAGAWAEMTLAQPHGAEKVHEMLERCVHNADAQGDGALAASWRDALGTFDATLRVGAPSDDSVPRRETRH</sequence>
<gene>
    <name evidence="1" type="ORF">SAMN05421720_10940</name>
</gene>
<accession>A0A1G7EF78</accession>
<dbReference type="EMBL" id="FNAP01000009">
    <property type="protein sequence ID" value="SDE62156.1"/>
    <property type="molecule type" value="Genomic_DNA"/>
</dbReference>
<protein>
    <submittedName>
        <fullName evidence="1">Uncharacterized protein</fullName>
    </submittedName>
</protein>
<name>A0A1G7EF78_9PROT</name>
<evidence type="ECO:0000313" key="2">
    <source>
        <dbReference type="Proteomes" id="UP000199412"/>
    </source>
</evidence>
<dbReference type="OrthoDB" id="7362332at2"/>
<evidence type="ECO:0000313" key="1">
    <source>
        <dbReference type="EMBL" id="SDE62156.1"/>
    </source>
</evidence>
<proteinExistence type="predicted"/>
<reference evidence="1 2" key="1">
    <citation type="submission" date="2016-10" db="EMBL/GenBank/DDBJ databases">
        <authorList>
            <person name="de Groot N.N."/>
        </authorList>
    </citation>
    <scope>NUCLEOTIDE SEQUENCE [LARGE SCALE GENOMIC DNA]</scope>
    <source>
        <strain evidence="1 2">ATCC 700224</strain>
    </source>
</reference>
<organism evidence="1 2">
    <name type="scientific">Rhodospira trueperi</name>
    <dbReference type="NCBI Taxonomy" id="69960"/>
    <lineage>
        <taxon>Bacteria</taxon>
        <taxon>Pseudomonadati</taxon>
        <taxon>Pseudomonadota</taxon>
        <taxon>Alphaproteobacteria</taxon>
        <taxon>Rhodospirillales</taxon>
        <taxon>Rhodospirillaceae</taxon>
        <taxon>Rhodospira</taxon>
    </lineage>
</organism>
<keyword evidence="2" id="KW-1185">Reference proteome</keyword>